<reference evidence="2" key="1">
    <citation type="submission" date="2023-04" db="EMBL/GenBank/DDBJ databases">
        <title>Candida boidinii NBRC 10035.</title>
        <authorList>
            <person name="Ichikawa N."/>
            <person name="Sato H."/>
            <person name="Tonouchi N."/>
        </authorList>
    </citation>
    <scope>NUCLEOTIDE SEQUENCE</scope>
    <source>
        <strain evidence="2">NBRC 10035</strain>
    </source>
</reference>
<organism evidence="2 3">
    <name type="scientific">Candida boidinii</name>
    <name type="common">Yeast</name>
    <dbReference type="NCBI Taxonomy" id="5477"/>
    <lineage>
        <taxon>Eukaryota</taxon>
        <taxon>Fungi</taxon>
        <taxon>Dikarya</taxon>
        <taxon>Ascomycota</taxon>
        <taxon>Saccharomycotina</taxon>
        <taxon>Pichiomycetes</taxon>
        <taxon>Pichiales</taxon>
        <taxon>Pichiaceae</taxon>
        <taxon>Ogataea</taxon>
        <taxon>Ogataea/Candida clade</taxon>
    </lineage>
</organism>
<evidence type="ECO:0000313" key="2">
    <source>
        <dbReference type="EMBL" id="GME76791.1"/>
    </source>
</evidence>
<keyword evidence="3" id="KW-1185">Reference proteome</keyword>
<proteinExistence type="predicted"/>
<accession>A0A9W6T6M1</accession>
<feature type="compositionally biased region" description="Basic and acidic residues" evidence="1">
    <location>
        <begin position="21"/>
        <end position="35"/>
    </location>
</feature>
<feature type="compositionally biased region" description="Basic and acidic residues" evidence="1">
    <location>
        <begin position="43"/>
        <end position="54"/>
    </location>
</feature>
<protein>
    <submittedName>
        <fullName evidence="2">Unnamed protein product</fullName>
    </submittedName>
</protein>
<dbReference type="Proteomes" id="UP001165120">
    <property type="component" value="Unassembled WGS sequence"/>
</dbReference>
<feature type="region of interest" description="Disordered" evidence="1">
    <location>
        <begin position="21"/>
        <end position="54"/>
    </location>
</feature>
<dbReference type="EMBL" id="BSXN01002504">
    <property type="protein sequence ID" value="GME76791.1"/>
    <property type="molecule type" value="Genomic_DNA"/>
</dbReference>
<name>A0A9W6T6M1_CANBO</name>
<sequence>MSTDKEKTQAELGNFQQMLDNQKKEMRELTDRHTSENQSFQKLMEENEKQPKQEKFEQPIMNTLTEDTIMKVFQAMMDAEKNHINSAKKEENEKPMTRAEVQQMVKEMSQTTKPNESPPIVEGFNKSFKQRELERYTELLEAIKECLPLLILEEDEDLAAQCKNAFRGSDTKGIKVEPLSSSATLEQKYKAIVTLQIQLQFKYIKFSKWGIFLSMLVGRTVNADLKFPSTVTTDKWLKMLLILLKRHDVRQERIDHVYAMLQQRPTKSDDLTGWLELFVKQVEQAGSGDHSIPTKQAVRDILTEQGALFNGRLLSKTKSLEQIILFVEDLNLPNKKPKPKIQDQEANEIAMEVNEFYDNYNSKHLNYTNKKFIKQTGERTKYEHSHRYWTKDNDNFLEYTGDGADQKNVLAITQDSGRSQKDFIRDLYGSSDEEDYETADENDQDADQVLTDDEIFEKILSKEPSTTSELELGESSH</sequence>
<dbReference type="AlphaFoldDB" id="A0A9W6T6M1"/>
<comment type="caution">
    <text evidence="2">The sequence shown here is derived from an EMBL/GenBank/DDBJ whole genome shotgun (WGS) entry which is preliminary data.</text>
</comment>
<gene>
    <name evidence="2" type="ORF">Cboi02_000531500</name>
</gene>
<evidence type="ECO:0000313" key="3">
    <source>
        <dbReference type="Proteomes" id="UP001165120"/>
    </source>
</evidence>
<evidence type="ECO:0000256" key="1">
    <source>
        <dbReference type="SAM" id="MobiDB-lite"/>
    </source>
</evidence>